<organism evidence="8 9">
    <name type="scientific">Aquibacillus halophilus</name>
    <dbReference type="NCBI Taxonomy" id="930132"/>
    <lineage>
        <taxon>Bacteria</taxon>
        <taxon>Bacillati</taxon>
        <taxon>Bacillota</taxon>
        <taxon>Bacilli</taxon>
        <taxon>Bacillales</taxon>
        <taxon>Bacillaceae</taxon>
        <taxon>Aquibacillus</taxon>
    </lineage>
</organism>
<comment type="caution">
    <text evidence="8">The sequence shown here is derived from an EMBL/GenBank/DDBJ whole genome shotgun (WGS) entry which is preliminary data.</text>
</comment>
<evidence type="ECO:0000313" key="8">
    <source>
        <dbReference type="EMBL" id="MRH43846.1"/>
    </source>
</evidence>
<evidence type="ECO:0000256" key="1">
    <source>
        <dbReference type="ARBA" id="ARBA00001946"/>
    </source>
</evidence>
<dbReference type="EMBL" id="WJNG01000012">
    <property type="protein sequence ID" value="MRH43846.1"/>
    <property type="molecule type" value="Genomic_DNA"/>
</dbReference>
<dbReference type="SUPFAM" id="SSF142823">
    <property type="entry name" value="ComB-like"/>
    <property type="match status" value="1"/>
</dbReference>
<dbReference type="InterPro" id="IPR036702">
    <property type="entry name" value="ComB-like_sf"/>
</dbReference>
<comment type="catalytic activity">
    <reaction evidence="7">
        <text>(2R)-O-phospho-3-sulfolactate + H2O = (2R)-3-sulfolactate + phosphate</text>
        <dbReference type="Rhea" id="RHEA:23416"/>
        <dbReference type="ChEBI" id="CHEBI:15377"/>
        <dbReference type="ChEBI" id="CHEBI:15597"/>
        <dbReference type="ChEBI" id="CHEBI:43474"/>
        <dbReference type="ChEBI" id="CHEBI:58738"/>
        <dbReference type="EC" id="3.1.3.71"/>
    </reaction>
</comment>
<keyword evidence="9" id="KW-1185">Reference proteome</keyword>
<proteinExistence type="inferred from homology"/>
<dbReference type="PANTHER" id="PTHR37311:SF1">
    <property type="entry name" value="2-PHOSPHOSULFOLACTATE PHOSPHATASE-RELATED"/>
    <property type="match status" value="1"/>
</dbReference>
<comment type="cofactor">
    <cofactor evidence="1">
        <name>Mg(2+)</name>
        <dbReference type="ChEBI" id="CHEBI:18420"/>
    </cofactor>
</comment>
<dbReference type="AlphaFoldDB" id="A0A6A8DH72"/>
<protein>
    <recommendedName>
        <fullName evidence="4">Probable 2-phosphosulfolactate phosphatase</fullName>
        <ecNumber evidence="3">3.1.3.71</ecNumber>
    </recommendedName>
</protein>
<dbReference type="EC" id="3.1.3.71" evidence="3"/>
<evidence type="ECO:0000256" key="5">
    <source>
        <dbReference type="ARBA" id="ARBA00022801"/>
    </source>
</evidence>
<dbReference type="GO" id="GO:0050532">
    <property type="term" value="F:2-phosphosulfolactate phosphatase activity"/>
    <property type="evidence" value="ECO:0007669"/>
    <property type="project" value="UniProtKB-EC"/>
</dbReference>
<keyword evidence="5" id="KW-0378">Hydrolase</keyword>
<sequence length="252" mass="28321">MKINIYQGRTVPPTVADTTIVIDVIRAFTVAHYAFLQGVSRILLAETVEQAFQIKKEHPEYLLAGEVAGLAIKGFDLDNSPYHIQEKNLTGKVLVQKTTNGVRATLNCLKSDSVFVTGFTNARNTAEFVKERITGEEETINIIASHPSGDDDLACAEYIKSLIEDSSSISAREVVDRIKQSHVAAKFYDRENKAFQYEDIFQCIRELNTDFVMKVDHASKIPTIERVQYDGNRFNFANKGSETKTKRINSSY</sequence>
<dbReference type="InterPro" id="IPR005238">
    <property type="entry name" value="ComB-like"/>
</dbReference>
<evidence type="ECO:0000313" key="9">
    <source>
        <dbReference type="Proteomes" id="UP000799092"/>
    </source>
</evidence>
<gene>
    <name evidence="8" type="ORF">GH741_14480</name>
</gene>
<dbReference type="PANTHER" id="PTHR37311">
    <property type="entry name" value="2-PHOSPHOSULFOLACTATE PHOSPHATASE-RELATED"/>
    <property type="match status" value="1"/>
</dbReference>
<evidence type="ECO:0000256" key="6">
    <source>
        <dbReference type="ARBA" id="ARBA00022842"/>
    </source>
</evidence>
<evidence type="ECO:0000256" key="7">
    <source>
        <dbReference type="ARBA" id="ARBA00033711"/>
    </source>
</evidence>
<accession>A0A6A8DH72</accession>
<comment type="similarity">
    <text evidence="2">Belongs to the ComB family.</text>
</comment>
<evidence type="ECO:0000256" key="2">
    <source>
        <dbReference type="ARBA" id="ARBA00009997"/>
    </source>
</evidence>
<reference evidence="8" key="1">
    <citation type="submission" date="2019-11" db="EMBL/GenBank/DDBJ databases">
        <authorList>
            <person name="Li J."/>
        </authorList>
    </citation>
    <scope>NUCLEOTIDE SEQUENCE</scope>
    <source>
        <strain evidence="8">B6B</strain>
    </source>
</reference>
<evidence type="ECO:0000256" key="3">
    <source>
        <dbReference type="ARBA" id="ARBA00012953"/>
    </source>
</evidence>
<name>A0A6A8DH72_9BACI</name>
<dbReference type="OrthoDB" id="4913at2"/>
<dbReference type="Proteomes" id="UP000799092">
    <property type="component" value="Unassembled WGS sequence"/>
</dbReference>
<evidence type="ECO:0000256" key="4">
    <source>
        <dbReference type="ARBA" id="ARBA00021948"/>
    </source>
</evidence>
<dbReference type="Pfam" id="PF04029">
    <property type="entry name" value="2-ph_phosp"/>
    <property type="match status" value="1"/>
</dbReference>
<dbReference type="RefSeq" id="WP_153737475.1">
    <property type="nucleotide sequence ID" value="NZ_WJNG01000012.1"/>
</dbReference>
<dbReference type="GO" id="GO:0000287">
    <property type="term" value="F:magnesium ion binding"/>
    <property type="evidence" value="ECO:0007669"/>
    <property type="project" value="InterPro"/>
</dbReference>
<dbReference type="GO" id="GO:0050545">
    <property type="term" value="F:sulfopyruvate decarboxylase activity"/>
    <property type="evidence" value="ECO:0007669"/>
    <property type="project" value="TreeGrafter"/>
</dbReference>
<dbReference type="Gene3D" id="3.90.1560.10">
    <property type="entry name" value="ComB-like"/>
    <property type="match status" value="1"/>
</dbReference>
<keyword evidence="6" id="KW-0460">Magnesium</keyword>